<dbReference type="Pfam" id="PF15632">
    <property type="entry name" value="ATPgrasp_Ter"/>
    <property type="match status" value="1"/>
</dbReference>
<accession>A0ABT8MBW2</accession>
<evidence type="ECO:0000256" key="4">
    <source>
        <dbReference type="PROSITE-ProRule" id="PRU00409"/>
    </source>
</evidence>
<dbReference type="InterPro" id="IPR011761">
    <property type="entry name" value="ATP-grasp"/>
</dbReference>
<dbReference type="PANTHER" id="PTHR43585:SF2">
    <property type="entry name" value="ATP-GRASP ENZYME FSQD"/>
    <property type="match status" value="1"/>
</dbReference>
<name>A0ABT8MBW2_9EURY</name>
<dbReference type="Gene3D" id="3.40.50.20">
    <property type="match status" value="1"/>
</dbReference>
<protein>
    <submittedName>
        <fullName evidence="7">ATP-grasp domain-containing protein</fullName>
    </submittedName>
</protein>
<proteinExistence type="predicted"/>
<organism evidence="7 8">
    <name type="scientific">Methanoculleus frigidifontis</name>
    <dbReference type="NCBI Taxonomy" id="2584085"/>
    <lineage>
        <taxon>Archaea</taxon>
        <taxon>Methanobacteriati</taxon>
        <taxon>Methanobacteriota</taxon>
        <taxon>Stenosarchaea group</taxon>
        <taxon>Methanomicrobia</taxon>
        <taxon>Methanomicrobiales</taxon>
        <taxon>Methanomicrobiaceae</taxon>
        <taxon>Methanoculleus</taxon>
    </lineage>
</organism>
<dbReference type="InterPro" id="IPR013815">
    <property type="entry name" value="ATP_grasp_subdomain_1"/>
</dbReference>
<keyword evidence="2 4" id="KW-0547">Nucleotide-binding</keyword>
<dbReference type="InterPro" id="IPR052032">
    <property type="entry name" value="ATP-dep_AA_Ligase"/>
</dbReference>
<dbReference type="Gene3D" id="3.30.470.20">
    <property type="entry name" value="ATP-grasp fold, B domain"/>
    <property type="match status" value="1"/>
</dbReference>
<dbReference type="PROSITE" id="PS50975">
    <property type="entry name" value="ATP_GRASP"/>
    <property type="match status" value="1"/>
</dbReference>
<evidence type="ECO:0000256" key="3">
    <source>
        <dbReference type="ARBA" id="ARBA00022840"/>
    </source>
</evidence>
<feature type="domain" description="ATP-grasp" evidence="6">
    <location>
        <begin position="176"/>
        <end position="370"/>
    </location>
</feature>
<evidence type="ECO:0000256" key="5">
    <source>
        <dbReference type="SAM" id="MobiDB-lite"/>
    </source>
</evidence>
<evidence type="ECO:0000313" key="7">
    <source>
        <dbReference type="EMBL" id="MDN7025423.1"/>
    </source>
</evidence>
<feature type="compositionally biased region" description="Basic and acidic residues" evidence="5">
    <location>
        <begin position="1"/>
        <end position="13"/>
    </location>
</feature>
<evidence type="ECO:0000313" key="8">
    <source>
        <dbReference type="Proteomes" id="UP001168338"/>
    </source>
</evidence>
<keyword evidence="1" id="KW-0436">Ligase</keyword>
<dbReference type="SUPFAM" id="SSF56059">
    <property type="entry name" value="Glutathione synthetase ATP-binding domain-like"/>
    <property type="match status" value="1"/>
</dbReference>
<comment type="caution">
    <text evidence="7">The sequence shown here is derived from an EMBL/GenBank/DDBJ whole genome shotgun (WGS) entry which is preliminary data.</text>
</comment>
<dbReference type="PANTHER" id="PTHR43585">
    <property type="entry name" value="FUMIPYRROLE BIOSYNTHESIS PROTEIN C"/>
    <property type="match status" value="1"/>
</dbReference>
<evidence type="ECO:0000256" key="1">
    <source>
        <dbReference type="ARBA" id="ARBA00022598"/>
    </source>
</evidence>
<feature type="region of interest" description="Disordered" evidence="5">
    <location>
        <begin position="1"/>
        <end position="31"/>
    </location>
</feature>
<gene>
    <name evidence="7" type="ORF">FGU65_11035</name>
</gene>
<evidence type="ECO:0000256" key="2">
    <source>
        <dbReference type="ARBA" id="ARBA00022741"/>
    </source>
</evidence>
<dbReference type="Proteomes" id="UP001168338">
    <property type="component" value="Unassembled WGS sequence"/>
</dbReference>
<evidence type="ECO:0000259" key="6">
    <source>
        <dbReference type="PROSITE" id="PS50975"/>
    </source>
</evidence>
<keyword evidence="8" id="KW-1185">Reference proteome</keyword>
<dbReference type="Gene3D" id="3.30.1490.20">
    <property type="entry name" value="ATP-grasp fold, A domain"/>
    <property type="match status" value="1"/>
</dbReference>
<keyword evidence="3 4" id="KW-0067">ATP-binding</keyword>
<dbReference type="EMBL" id="VCYH01000007">
    <property type="protein sequence ID" value="MDN7025423.1"/>
    <property type="molecule type" value="Genomic_DNA"/>
</dbReference>
<sequence>MLGDRQGGDADRYRRQRPRGGQESAALGGPAVYRTVQQPSPRKRLQPLRSPVQTTGAYMRVFVTDGGERASLAIARSLGRRGIEVHTGEHYRMSTSSLSKHVTKSVVHPDPQEDCHAFITWLEDFLQQEDYDAIYASREITTLPISYYKTRLERYTRVPYPDYDRMLLTQDKARTFRAAIEAGVPVPKTYFVESMDDLAEIEGEIEYPVVVKSRSKTLWRDGRPFTLKVTDENYVKTREQLPGIAAKILERSGKMPLIQEYIPGEGYGVEMLTHHGEPRVLFMHRRLREYPVAGGVSTMRESIYREDLHKPAVRLLEKLRWHGVAMVEFKVDARDGTPKLMEVNGRFWGSLALPVAAGVDFPYYLHRLVCEGDVAPAMEYPVGVRCRWLVTGDLLWLASSLKSRKKGAAVREFLRYPDAYDDILSLDDPLPALGMMRGSLRGLTYSVKQMVARSRNRRLLETPRTSYALK</sequence>
<reference evidence="7" key="1">
    <citation type="submission" date="2019-05" db="EMBL/GenBank/DDBJ databases">
        <title>Methanoculleus sp. FWC-SCC1, a methanogenic archaeon isolated from deep marine cold seep.</title>
        <authorList>
            <person name="Chen Y.-W."/>
            <person name="Chen S.-C."/>
            <person name="Teng N.-H."/>
            <person name="Lai M.-C."/>
        </authorList>
    </citation>
    <scope>NUCLEOTIDE SEQUENCE</scope>
    <source>
        <strain evidence="7">FWC-SCC1</strain>
    </source>
</reference>